<dbReference type="Proteomes" id="UP001243375">
    <property type="component" value="Unassembled WGS sequence"/>
</dbReference>
<evidence type="ECO:0000313" key="1">
    <source>
        <dbReference type="EMBL" id="KAJ9118744.1"/>
    </source>
</evidence>
<evidence type="ECO:0000313" key="2">
    <source>
        <dbReference type="Proteomes" id="UP001243375"/>
    </source>
</evidence>
<proteinExistence type="predicted"/>
<protein>
    <submittedName>
        <fullName evidence="1">Uncharacterized protein</fullName>
    </submittedName>
</protein>
<gene>
    <name evidence="1" type="ORF">QFC22_003965</name>
</gene>
<comment type="caution">
    <text evidence="1">The sequence shown here is derived from an EMBL/GenBank/DDBJ whole genome shotgun (WGS) entry which is preliminary data.</text>
</comment>
<organism evidence="1 2">
    <name type="scientific">Naganishia vaughanmartiniae</name>
    <dbReference type="NCBI Taxonomy" id="1424756"/>
    <lineage>
        <taxon>Eukaryota</taxon>
        <taxon>Fungi</taxon>
        <taxon>Dikarya</taxon>
        <taxon>Basidiomycota</taxon>
        <taxon>Agaricomycotina</taxon>
        <taxon>Tremellomycetes</taxon>
        <taxon>Filobasidiales</taxon>
        <taxon>Filobasidiaceae</taxon>
        <taxon>Naganishia</taxon>
    </lineage>
</organism>
<reference evidence="1" key="1">
    <citation type="submission" date="2023-04" db="EMBL/GenBank/DDBJ databases">
        <title>Draft Genome sequencing of Naganishia species isolated from polar environments using Oxford Nanopore Technology.</title>
        <authorList>
            <person name="Leo P."/>
            <person name="Venkateswaran K."/>
        </authorList>
    </citation>
    <scope>NUCLEOTIDE SEQUENCE</scope>
    <source>
        <strain evidence="1">MNA-CCFEE 5425</strain>
    </source>
</reference>
<keyword evidence="2" id="KW-1185">Reference proteome</keyword>
<accession>A0ACC2X5S5</accession>
<dbReference type="EMBL" id="JASBWU010000010">
    <property type="protein sequence ID" value="KAJ9118744.1"/>
    <property type="molecule type" value="Genomic_DNA"/>
</dbReference>
<name>A0ACC2X5S5_9TREE</name>
<sequence>MTDPHSDFEQHDFLQSSETQVHQQQAQQHHPHTQHLPMTEFVIDNPTQWLFDPSFGFPTDQMFSPHSDFEQHDFLQSSETQVHQQQAQQHHPHTQHLPMTEFVIDNPTQWLFDPSFGFPTDQMFSPHSVSQALPSSSHAKAEAQPTMNPQFLNYHFTLPTQAQMELLTPSFLESTSGGNALTAGFTAGLGLDTGNMHDYSRQQNDPLASMHAGYDGSKYAMQGISIEGPHYRGDYQQQQPAIPPQGLLHVIPSQTTNSGIGLGLGLGPQVNNTPTPSVLHHHLLPTTISPVSISNTAAAHSSLLSATAALTLPDNPAALNAKAPDPSLKLGKRRFVSLRVFNDGEAGFQRKVVR</sequence>